<keyword evidence="3" id="KW-1185">Reference proteome</keyword>
<sequence>MRTFKLATGATALAAAAITLFAGTATAARTADAVGGKDNITVSINNTDDKCWSGTVLLDEMIQQVLLTPEKPSAVLANIKAGTYQVRIHVYVGEGESCTVNTPAVELLNKSVEVGATSAGNPLQELIESGSAALGQK</sequence>
<name>A0ABS4QB73_9NOCA</name>
<dbReference type="Proteomes" id="UP001519325">
    <property type="component" value="Unassembled WGS sequence"/>
</dbReference>
<evidence type="ECO:0000256" key="1">
    <source>
        <dbReference type="SAM" id="SignalP"/>
    </source>
</evidence>
<proteinExistence type="predicted"/>
<dbReference type="RefSeq" id="WP_209885555.1">
    <property type="nucleotide sequence ID" value="NZ_JAGGMR010000001.1"/>
</dbReference>
<reference evidence="2 3" key="1">
    <citation type="submission" date="2021-03" db="EMBL/GenBank/DDBJ databases">
        <title>Sequencing the genomes of 1000 actinobacteria strains.</title>
        <authorList>
            <person name="Klenk H.-P."/>
        </authorList>
    </citation>
    <scope>NUCLEOTIDE SEQUENCE [LARGE SCALE GENOMIC DNA]</scope>
    <source>
        <strain evidence="2 3">DSM 45516</strain>
    </source>
</reference>
<dbReference type="EMBL" id="JAGGMR010000001">
    <property type="protein sequence ID" value="MBP2188348.1"/>
    <property type="molecule type" value="Genomic_DNA"/>
</dbReference>
<evidence type="ECO:0000313" key="2">
    <source>
        <dbReference type="EMBL" id="MBP2188348.1"/>
    </source>
</evidence>
<protein>
    <submittedName>
        <fullName evidence="2">Uncharacterized protein</fullName>
    </submittedName>
</protein>
<evidence type="ECO:0000313" key="3">
    <source>
        <dbReference type="Proteomes" id="UP001519325"/>
    </source>
</evidence>
<accession>A0ABS4QB73</accession>
<comment type="caution">
    <text evidence="2">The sequence shown here is derived from an EMBL/GenBank/DDBJ whole genome shotgun (WGS) entry which is preliminary data.</text>
</comment>
<gene>
    <name evidence="2" type="ORF">BJ987_001249</name>
</gene>
<keyword evidence="1" id="KW-0732">Signal</keyword>
<feature type="chain" id="PRO_5046503394" evidence="1">
    <location>
        <begin position="28"/>
        <end position="137"/>
    </location>
</feature>
<feature type="signal peptide" evidence="1">
    <location>
        <begin position="1"/>
        <end position="27"/>
    </location>
</feature>
<organism evidence="2 3">
    <name type="scientific">Nocardia goodfellowii</name>
    <dbReference type="NCBI Taxonomy" id="882446"/>
    <lineage>
        <taxon>Bacteria</taxon>
        <taxon>Bacillati</taxon>
        <taxon>Actinomycetota</taxon>
        <taxon>Actinomycetes</taxon>
        <taxon>Mycobacteriales</taxon>
        <taxon>Nocardiaceae</taxon>
        <taxon>Nocardia</taxon>
    </lineage>
</organism>